<dbReference type="Proteomes" id="UP000054623">
    <property type="component" value="Unassembled WGS sequence"/>
</dbReference>
<evidence type="ECO:0000256" key="4">
    <source>
        <dbReference type="ARBA" id="ARBA00023004"/>
    </source>
</evidence>
<dbReference type="CDD" id="cd03064">
    <property type="entry name" value="TRX_Fd_NuoE"/>
    <property type="match status" value="1"/>
</dbReference>
<evidence type="ECO:0000256" key="7">
    <source>
        <dbReference type="PIRSR" id="PIRSR000216-1"/>
    </source>
</evidence>
<feature type="binding site" evidence="7">
    <location>
        <position position="91"/>
    </location>
    <ligand>
        <name>[2Fe-2S] cluster</name>
        <dbReference type="ChEBI" id="CHEBI:190135"/>
    </ligand>
</feature>
<evidence type="ECO:0000256" key="2">
    <source>
        <dbReference type="ARBA" id="ARBA00022714"/>
    </source>
</evidence>
<dbReference type="InterPro" id="IPR028431">
    <property type="entry name" value="NADP_DH_HndA-like"/>
</dbReference>
<dbReference type="FunFam" id="3.40.30.10:FF:000015">
    <property type="entry name" value="NADH-quinone oxidoreductase subunit E"/>
    <property type="match status" value="1"/>
</dbReference>
<keyword evidence="5 7" id="KW-0411">Iron-sulfur</keyword>
<dbReference type="InterPro" id="IPR036249">
    <property type="entry name" value="Thioredoxin-like_sf"/>
</dbReference>
<sequence length="160" mass="17466">MCEECKELVDPKEEQLDQILAHHKREKGALIPVLQEAQGLYGYLPEHVIKHISRGLGIPSAKVYGVVTFYAQFRLTPMGRNVISVCLGTACHVRGGAKVLEAIEKDTKIKDGQTTEDGRFTLEIVNCIGACGLAPVMSINGNVHGRLNADQIPGILAEYK</sequence>
<dbReference type="FunFam" id="1.10.10.1590:FF:000001">
    <property type="entry name" value="NADH-quinone oxidoreductase subunit E"/>
    <property type="match status" value="1"/>
</dbReference>
<feature type="binding site" evidence="7">
    <location>
        <position position="131"/>
    </location>
    <ligand>
        <name>[2Fe-2S] cluster</name>
        <dbReference type="ChEBI" id="CHEBI:190135"/>
    </ligand>
</feature>
<dbReference type="OrthoDB" id="9807941at2"/>
<feature type="binding site" evidence="7">
    <location>
        <position position="127"/>
    </location>
    <ligand>
        <name>[2Fe-2S] cluster</name>
        <dbReference type="ChEBI" id="CHEBI:190135"/>
    </ligand>
</feature>
<gene>
    <name evidence="9" type="ORF">AT727_12770</name>
    <name evidence="8" type="ORF">DPCES_4289</name>
</gene>
<reference evidence="8" key="1">
    <citation type="submission" date="2014-07" db="EMBL/GenBank/DDBJ databases">
        <authorList>
            <person name="Hornung V.Bastian."/>
        </authorList>
    </citation>
    <scope>NUCLEOTIDE SEQUENCE</scope>
    <source>
        <strain evidence="8">PCE-S</strain>
    </source>
</reference>
<evidence type="ECO:0000256" key="1">
    <source>
        <dbReference type="ARBA" id="ARBA00010643"/>
    </source>
</evidence>
<dbReference type="InterPro" id="IPR002023">
    <property type="entry name" value="NuoE-like"/>
</dbReference>
<dbReference type="InterPro" id="IPR042128">
    <property type="entry name" value="NuoE_dom"/>
</dbReference>
<dbReference type="Gene3D" id="1.10.10.1590">
    <property type="entry name" value="NADH-quinone oxidoreductase subunit E"/>
    <property type="match status" value="1"/>
</dbReference>
<evidence type="ECO:0000313" key="8">
    <source>
        <dbReference type="EMBL" id="CDX04175.1"/>
    </source>
</evidence>
<keyword evidence="3 7" id="KW-0479">Metal-binding</keyword>
<feature type="binding site" evidence="7">
    <location>
        <position position="86"/>
    </location>
    <ligand>
        <name>[2Fe-2S] cluster</name>
        <dbReference type="ChEBI" id="CHEBI:190135"/>
    </ligand>
</feature>
<dbReference type="SUPFAM" id="SSF52833">
    <property type="entry name" value="Thioredoxin-like"/>
    <property type="match status" value="1"/>
</dbReference>
<protein>
    <submittedName>
        <fullName evidence="9">NADH dehydrogenase</fullName>
    </submittedName>
    <submittedName>
        <fullName evidence="8">Putative cytoplasmic formate dehydrogenase subunit FeS cluster subunit</fullName>
    </submittedName>
</protein>
<evidence type="ECO:0000313" key="10">
    <source>
        <dbReference type="Proteomes" id="UP000054623"/>
    </source>
</evidence>
<comment type="similarity">
    <text evidence="1">Belongs to the complex I 24 kDa subunit family.</text>
</comment>
<dbReference type="GO" id="GO:0046872">
    <property type="term" value="F:metal ion binding"/>
    <property type="evidence" value="ECO:0007669"/>
    <property type="project" value="UniProtKB-KW"/>
</dbReference>
<dbReference type="EMBL" id="LOCK01000083">
    <property type="protein sequence ID" value="KTE89268.1"/>
    <property type="molecule type" value="Genomic_DNA"/>
</dbReference>
<dbReference type="PANTHER" id="PTHR43342">
    <property type="entry name" value="NADH-QUINONE OXIDOREDUCTASE, E SUBUNIT"/>
    <property type="match status" value="1"/>
</dbReference>
<evidence type="ECO:0000256" key="3">
    <source>
        <dbReference type="ARBA" id="ARBA00022723"/>
    </source>
</evidence>
<keyword evidence="4 7" id="KW-0408">Iron</keyword>
<dbReference type="AlphaFoldDB" id="A0A098B711"/>
<evidence type="ECO:0000313" key="9">
    <source>
        <dbReference type="EMBL" id="KTE89268.1"/>
    </source>
</evidence>
<proteinExistence type="inferred from homology"/>
<keyword evidence="2 7" id="KW-0001">2Fe-2S</keyword>
<dbReference type="PIRSF" id="PIRSF000216">
    <property type="entry name" value="NADH_DH_24kDa"/>
    <property type="match status" value="1"/>
</dbReference>
<dbReference type="EMBL" id="LK996017">
    <property type="protein sequence ID" value="CDX04175.1"/>
    <property type="molecule type" value="Genomic_DNA"/>
</dbReference>
<dbReference type="InterPro" id="IPR041921">
    <property type="entry name" value="NuoE_N"/>
</dbReference>
<organism evidence="8">
    <name type="scientific">Desulfitobacterium hafniense</name>
    <name type="common">Desulfitobacterium frappieri</name>
    <dbReference type="NCBI Taxonomy" id="49338"/>
    <lineage>
        <taxon>Bacteria</taxon>
        <taxon>Bacillati</taxon>
        <taxon>Bacillota</taxon>
        <taxon>Clostridia</taxon>
        <taxon>Eubacteriales</taxon>
        <taxon>Desulfitobacteriaceae</taxon>
        <taxon>Desulfitobacterium</taxon>
    </lineage>
</organism>
<dbReference type="GO" id="GO:0016491">
    <property type="term" value="F:oxidoreductase activity"/>
    <property type="evidence" value="ECO:0007669"/>
    <property type="project" value="InterPro"/>
</dbReference>
<dbReference type="Pfam" id="PF01257">
    <property type="entry name" value="2Fe-2S_thioredx"/>
    <property type="match status" value="1"/>
</dbReference>
<comment type="cofactor">
    <cofactor evidence="7">
        <name>[2Fe-2S] cluster</name>
        <dbReference type="ChEBI" id="CHEBI:190135"/>
    </cofactor>
    <text evidence="7">Binds 1 [2Fe-2S] cluster.</text>
</comment>
<dbReference type="GO" id="GO:0051537">
    <property type="term" value="F:2 iron, 2 sulfur cluster binding"/>
    <property type="evidence" value="ECO:0007669"/>
    <property type="project" value="UniProtKB-KW"/>
</dbReference>
<accession>A0A098B711</accession>
<name>A0A098B711_DESHA</name>
<dbReference type="PATRIC" id="fig|49338.4.peg.4617"/>
<evidence type="ECO:0000256" key="5">
    <source>
        <dbReference type="ARBA" id="ARBA00023014"/>
    </source>
</evidence>
<reference evidence="9 10" key="2">
    <citation type="submission" date="2015-12" db="EMBL/GenBank/DDBJ databases">
        <title>Draft Genome Sequence of Desulfitobacterium hafniense Strain DH, a Sulfate-reducing Bacterium Isolated from Paddy Soils.</title>
        <authorList>
            <person name="Bao P."/>
            <person name="Zhang X."/>
            <person name="Li G."/>
        </authorList>
    </citation>
    <scope>NUCLEOTIDE SEQUENCE [LARGE SCALE GENOMIC DNA]</scope>
    <source>
        <strain evidence="9 10">DH</strain>
    </source>
</reference>
<dbReference type="Gene3D" id="3.40.30.10">
    <property type="entry name" value="Glutaredoxin"/>
    <property type="match status" value="1"/>
</dbReference>
<dbReference type="PANTHER" id="PTHR43342:SF1">
    <property type="entry name" value="BIFURCATING [FEFE] HYDROGENASE GAMMA SUBUNIT"/>
    <property type="match status" value="1"/>
</dbReference>
<dbReference type="RefSeq" id="WP_005817340.1">
    <property type="nucleotide sequence ID" value="NZ_CABKQQ010000061.1"/>
</dbReference>
<comment type="cofactor">
    <cofactor evidence="6">
        <name>[2Fe-2S] cluster</name>
        <dbReference type="ChEBI" id="CHEBI:190135"/>
    </cofactor>
</comment>
<evidence type="ECO:0000256" key="6">
    <source>
        <dbReference type="ARBA" id="ARBA00034078"/>
    </source>
</evidence>
<dbReference type="NCBIfam" id="NF005722">
    <property type="entry name" value="PRK07539.1-2"/>
    <property type="match status" value="1"/>
</dbReference>